<proteinExistence type="predicted"/>
<comment type="caution">
    <text evidence="1">The sequence shown here is derived from an EMBL/GenBank/DDBJ whole genome shotgun (WGS) entry which is preliminary data.</text>
</comment>
<dbReference type="Proteomes" id="UP000463470">
    <property type="component" value="Unassembled WGS sequence"/>
</dbReference>
<protein>
    <recommendedName>
        <fullName evidence="3">YolD-like family protein</fullName>
    </recommendedName>
</protein>
<dbReference type="EMBL" id="WXEY01000027">
    <property type="protein sequence ID" value="MZP31182.1"/>
    <property type="molecule type" value="Genomic_DNA"/>
</dbReference>
<evidence type="ECO:0008006" key="3">
    <source>
        <dbReference type="Google" id="ProtNLM"/>
    </source>
</evidence>
<accession>A0A845L3I6</accession>
<organism evidence="1 2">
    <name type="scientific">Heliomicrobium undosum</name>
    <dbReference type="NCBI Taxonomy" id="121734"/>
    <lineage>
        <taxon>Bacteria</taxon>
        <taxon>Bacillati</taxon>
        <taxon>Bacillota</taxon>
        <taxon>Clostridia</taxon>
        <taxon>Eubacteriales</taxon>
        <taxon>Heliobacteriaceae</taxon>
        <taxon>Heliomicrobium</taxon>
    </lineage>
</organism>
<evidence type="ECO:0000313" key="1">
    <source>
        <dbReference type="EMBL" id="MZP31182.1"/>
    </source>
</evidence>
<dbReference type="RefSeq" id="WP_161259702.1">
    <property type="nucleotide sequence ID" value="NZ_WXEY01000027.1"/>
</dbReference>
<dbReference type="AlphaFoldDB" id="A0A845L3I6"/>
<dbReference type="OrthoDB" id="2376882at2"/>
<name>A0A845L3I6_9FIRM</name>
<reference evidence="1 2" key="1">
    <citation type="submission" date="2020-01" db="EMBL/GenBank/DDBJ databases">
        <title>Whole-genome sequence of Heliobacterium undosum DSM 13378.</title>
        <authorList>
            <person name="Kyndt J.A."/>
            <person name="Meyer T.E."/>
        </authorList>
    </citation>
    <scope>NUCLEOTIDE SEQUENCE [LARGE SCALE GENOMIC DNA]</scope>
    <source>
        <strain evidence="1 2">DSM 13378</strain>
    </source>
</reference>
<keyword evidence="2" id="KW-1185">Reference proteome</keyword>
<gene>
    <name evidence="1" type="ORF">GTO91_15855</name>
</gene>
<sequence>MDAKTQAFFQRNYLWRPMLLPEHRLGTAAAARAAMTEEEPVAAPSEERREEMERLLCEAMRQGEPLRIRVRKGKRGEWIECIPVGAGKRLRIRQGEYEREIPLSDILDVEE</sequence>
<evidence type="ECO:0000313" key="2">
    <source>
        <dbReference type="Proteomes" id="UP000463470"/>
    </source>
</evidence>